<feature type="region of interest" description="Disordered" evidence="1">
    <location>
        <begin position="86"/>
        <end position="124"/>
    </location>
</feature>
<keyword evidence="2" id="KW-0812">Transmembrane</keyword>
<dbReference type="Proteomes" id="UP000728647">
    <property type="component" value="Unassembled WGS sequence"/>
</dbReference>
<sequence length="1020" mass="108405">MTLDNPSDGDTFNYENDDGAEIDVEFGISSSVDVSYEVFVRGSTRASGTHTGQGSSVSYTETMQIDGGADIPVKVEIYDDTQSYDSDSASIDFNEPSAPSITVNSAPSDETVSSGGSATKSWDWSVTPDTDHNIDGTTKLDVDSSLAYESVLYGDEGSQSYSHSDSYDSGTYPWEITAEQEYYYDGTKTVSNTESGSFTITEEDPANFDVTIDSTNSPVTAGNNLEVTGTIHNTGDESDTQTITLSWGGASCDSTDVSLSGGESTTKTLSCSTGSGDAGDYTAELSSSDDSDSTSITIEPDITFNSFTPSDGATGVSRDTSLSTNITEGNGNNVAVTFYWGNDTEIGRVPSSGYTGDGEFTKSIDGDLEYDTTYDWYAVAENEHGGTKTSSTKSFTTESAPPDPANFQVSITGTNSPVTEGETLEVTASIDNTGDESDTQTISLDVLGGTCDSTSVSLNGGSSTSETLTCSTSDGDAGDHTATVSSNDDSDSTSVTVEEYTAPANFTVDITDFDWEVTEGDTASFTADIENVGGQSDTQTVELYYEDESTVVDSTSVTLDGGQSTTETFSYTTQDGDAGTRQFTVQSQNDSDTVGVTINAPAEFNVSIASTNDPVTEGEQIVVESQVENVGDEPGEQDVNLEFDTQTVDTETITLDSGDTTTENLTYTTESGDAGDQTVTVSSDDDSASTTVTVEELGSGEASFSLRSPFDGATFEEGDTVTFDVGVTADFPGNVSIIVADNTIFTDEYTQNGSTVDYTYNDSFSSGTYPWHVQLVADDGTVHNSSEQGFSVVSSGSNDGSGGTGSPSSPSDDDDDEEILVRFDDTQFSAPYESEIERSFVIENYGRESTTVTLEKDSESAGCDYLEVQESVDGDAFGSRGEYTLRPSTDVITDAYVERVDVRIDMPDADTFSDVAEDGSLRCGFETEVSNGGVDDLTVTVAPGRDVFAVIDEWVASRTDIVLFKERSQCLDVETLLQDGPDACPDDEVITHRWPTRFTWSVLFLLLLLAGGGWLVRRYY</sequence>
<dbReference type="InterPro" id="IPR011635">
    <property type="entry name" value="CARDB"/>
</dbReference>
<evidence type="ECO:0000259" key="3">
    <source>
        <dbReference type="Pfam" id="PF07705"/>
    </source>
</evidence>
<organism evidence="4 5">
    <name type="scientific">Haloterrigena gelatinilytica</name>
    <dbReference type="NCBI Taxonomy" id="2741724"/>
    <lineage>
        <taxon>Archaea</taxon>
        <taxon>Methanobacteriati</taxon>
        <taxon>Methanobacteriota</taxon>
        <taxon>Stenosarchaea group</taxon>
        <taxon>Halobacteria</taxon>
        <taxon>Halobacteriales</taxon>
        <taxon>Natrialbaceae</taxon>
        <taxon>Haloterrigena</taxon>
    </lineage>
</organism>
<feature type="compositionally biased region" description="Polar residues" evidence="1">
    <location>
        <begin position="255"/>
        <end position="275"/>
    </location>
</feature>
<name>A0A8J8GK75_9EURY</name>
<accession>A0A8J8GK75</accession>
<feature type="region of interest" description="Disordered" evidence="1">
    <location>
        <begin position="385"/>
        <end position="409"/>
    </location>
</feature>
<feature type="compositionally biased region" description="Low complexity" evidence="1">
    <location>
        <begin position="789"/>
        <end position="798"/>
    </location>
</feature>
<feature type="region of interest" description="Disordered" evidence="1">
    <location>
        <begin position="456"/>
        <end position="494"/>
    </location>
</feature>
<keyword evidence="2" id="KW-0472">Membrane</keyword>
<feature type="region of interest" description="Disordered" evidence="1">
    <location>
        <begin position="255"/>
        <end position="277"/>
    </location>
</feature>
<feature type="compositionally biased region" description="Low complexity" evidence="1">
    <location>
        <begin position="676"/>
        <end position="688"/>
    </location>
</feature>
<evidence type="ECO:0000256" key="2">
    <source>
        <dbReference type="SAM" id="Phobius"/>
    </source>
</evidence>
<comment type="caution">
    <text evidence="4">The sequence shown here is derived from an EMBL/GenBank/DDBJ whole genome shotgun (WGS) entry which is preliminary data.</text>
</comment>
<dbReference type="RefSeq" id="WP_174701779.1">
    <property type="nucleotide sequence ID" value="NZ_JABURA010000001.1"/>
</dbReference>
<feature type="compositionally biased region" description="Low complexity" evidence="1">
    <location>
        <begin position="462"/>
        <end position="473"/>
    </location>
</feature>
<reference evidence="4" key="1">
    <citation type="submission" date="2020-06" db="EMBL/GenBank/DDBJ databases">
        <title>Haloterrigena sp. nov., an extremely halophilic archaeon isolated from a saline sediment.</title>
        <authorList>
            <person name="Liu B.-B."/>
        </authorList>
    </citation>
    <scope>NUCLEOTIDE SEQUENCE</scope>
    <source>
        <strain evidence="4">SYSU A121-1</strain>
    </source>
</reference>
<protein>
    <recommendedName>
        <fullName evidence="3">CARDB domain-containing protein</fullName>
    </recommendedName>
</protein>
<feature type="region of interest" description="Disordered" evidence="1">
    <location>
        <begin position="784"/>
        <end position="816"/>
    </location>
</feature>
<dbReference type="AlphaFoldDB" id="A0A8J8GK75"/>
<dbReference type="Pfam" id="PF07705">
    <property type="entry name" value="CARDB"/>
    <property type="match status" value="2"/>
</dbReference>
<evidence type="ECO:0000313" key="5">
    <source>
        <dbReference type="Proteomes" id="UP000728647"/>
    </source>
</evidence>
<dbReference type="InterPro" id="IPR013783">
    <property type="entry name" value="Ig-like_fold"/>
</dbReference>
<feature type="domain" description="CARDB" evidence="3">
    <location>
        <begin position="505"/>
        <end position="587"/>
    </location>
</feature>
<dbReference type="EMBL" id="JABURA010000001">
    <property type="protein sequence ID" value="NUB91111.1"/>
    <property type="molecule type" value="Genomic_DNA"/>
</dbReference>
<dbReference type="OrthoDB" id="205559at2157"/>
<feature type="compositionally biased region" description="Low complexity" evidence="1">
    <location>
        <begin position="483"/>
        <end position="494"/>
    </location>
</feature>
<dbReference type="Gene3D" id="2.60.40.10">
    <property type="entry name" value="Immunoglobulins"/>
    <property type="match status" value="4"/>
</dbReference>
<feature type="region of interest" description="Disordered" evidence="1">
    <location>
        <begin position="669"/>
        <end position="688"/>
    </location>
</feature>
<keyword evidence="2" id="KW-1133">Transmembrane helix</keyword>
<gene>
    <name evidence="4" type="ORF">HT576_08765</name>
</gene>
<proteinExistence type="predicted"/>
<feature type="compositionally biased region" description="Low complexity" evidence="1">
    <location>
        <begin position="387"/>
        <end position="399"/>
    </location>
</feature>
<feature type="domain" description="CARDB" evidence="3">
    <location>
        <begin position="210"/>
        <end position="285"/>
    </location>
</feature>
<evidence type="ECO:0000313" key="4">
    <source>
        <dbReference type="EMBL" id="NUB91111.1"/>
    </source>
</evidence>
<evidence type="ECO:0000256" key="1">
    <source>
        <dbReference type="SAM" id="MobiDB-lite"/>
    </source>
</evidence>
<feature type="transmembrane region" description="Helical" evidence="2">
    <location>
        <begin position="998"/>
        <end position="1016"/>
    </location>
</feature>